<proteinExistence type="predicted"/>
<dbReference type="Proteomes" id="UP000188967">
    <property type="component" value="Unassembled WGS sequence"/>
</dbReference>
<accession>A0A1V2GG17</accession>
<protein>
    <submittedName>
        <fullName evidence="1">Uncharacterized protein</fullName>
    </submittedName>
</protein>
<name>A0A1V2GG17_ECOLX</name>
<evidence type="ECO:0000313" key="2">
    <source>
        <dbReference type="EMBL" id="VFT71651.1"/>
    </source>
</evidence>
<dbReference type="AlphaFoldDB" id="A0A1V2GG17"/>
<evidence type="ECO:0000313" key="4">
    <source>
        <dbReference type="Proteomes" id="UP000358010"/>
    </source>
</evidence>
<evidence type="ECO:0000313" key="1">
    <source>
        <dbReference type="EMBL" id="ONG34154.1"/>
    </source>
</evidence>
<gene>
    <name evidence="1" type="ORF">BXT93_14835</name>
    <name evidence="2" type="ORF">NCTC10974_05281</name>
</gene>
<dbReference type="Proteomes" id="UP000358010">
    <property type="component" value="Unassembled WGS sequence"/>
</dbReference>
<reference evidence="2 4" key="2">
    <citation type="submission" date="2019-03" db="EMBL/GenBank/DDBJ databases">
        <authorList>
            <consortium name="Pathogen Informatics"/>
        </authorList>
    </citation>
    <scope>NUCLEOTIDE SEQUENCE [LARGE SCALE GENOMIC DNA]</scope>
    <source>
        <strain evidence="2 4">NCTC10974</strain>
    </source>
</reference>
<reference evidence="1 3" key="1">
    <citation type="submission" date="2017-01" db="EMBL/GenBank/DDBJ databases">
        <title>Draft genome sequence of an E. coli strain isolated from human, in Amazon, Brazil.</title>
        <authorList>
            <person name="Moura Q."/>
            <person name="Fernandes M.R."/>
            <person name="Cerdeira L."/>
            <person name="Vianello M."/>
            <person name="Souza T.A."/>
            <person name="Ienne S."/>
            <person name="Lincopan N."/>
        </authorList>
    </citation>
    <scope>NUCLEOTIDE SEQUENCE [LARGE SCALE GENOMIC DNA]</scope>
    <source>
        <strain evidence="1 3">ICBEcBL-II-13</strain>
    </source>
</reference>
<dbReference type="EMBL" id="CAADJZ010000001">
    <property type="protein sequence ID" value="VFT71651.1"/>
    <property type="molecule type" value="Genomic_DNA"/>
</dbReference>
<evidence type="ECO:0000313" key="3">
    <source>
        <dbReference type="Proteomes" id="UP000188967"/>
    </source>
</evidence>
<organism evidence="1 3">
    <name type="scientific">Escherichia coli</name>
    <dbReference type="NCBI Taxonomy" id="562"/>
    <lineage>
        <taxon>Bacteria</taxon>
        <taxon>Pseudomonadati</taxon>
        <taxon>Pseudomonadota</taxon>
        <taxon>Gammaproteobacteria</taxon>
        <taxon>Enterobacterales</taxon>
        <taxon>Enterobacteriaceae</taxon>
        <taxon>Escherichia</taxon>
    </lineage>
</organism>
<dbReference type="EMBL" id="MTPS01000240">
    <property type="protein sequence ID" value="ONG34154.1"/>
    <property type="molecule type" value="Genomic_DNA"/>
</dbReference>
<sequence length="52" mass="6102">MGDFFWLYVLSDATLMGDAHLIELNKTYTKNIDLRHIFALYRKLATVKEVLL</sequence>